<evidence type="ECO:0000313" key="9">
    <source>
        <dbReference type="EMBL" id="MFD1125888.1"/>
    </source>
</evidence>
<dbReference type="GO" id="GO:0003678">
    <property type="term" value="F:DNA helicase activity"/>
    <property type="evidence" value="ECO:0007669"/>
    <property type="project" value="UniProtKB-EC"/>
</dbReference>
<evidence type="ECO:0000256" key="2">
    <source>
        <dbReference type="ARBA" id="ARBA00022801"/>
    </source>
</evidence>
<feature type="domain" description="Helicase ATP-binding" evidence="7">
    <location>
        <begin position="25"/>
        <end position="192"/>
    </location>
</feature>
<evidence type="ECO:0000313" key="10">
    <source>
        <dbReference type="Proteomes" id="UP001597156"/>
    </source>
</evidence>
<keyword evidence="1" id="KW-0547">Nucleotide-binding</keyword>
<accession>A0ABW3PPL1</accession>
<reference evidence="10" key="1">
    <citation type="journal article" date="2019" name="Int. J. Syst. Evol. Microbiol.">
        <title>The Global Catalogue of Microorganisms (GCM) 10K type strain sequencing project: providing services to taxonomists for standard genome sequencing and annotation.</title>
        <authorList>
            <consortium name="The Broad Institute Genomics Platform"/>
            <consortium name="The Broad Institute Genome Sequencing Center for Infectious Disease"/>
            <person name="Wu L."/>
            <person name="Ma J."/>
        </authorList>
    </citation>
    <scope>NUCLEOTIDE SEQUENCE [LARGE SCALE GENOMIC DNA]</scope>
    <source>
        <strain evidence="10">CCUG 71848</strain>
    </source>
</reference>
<dbReference type="InterPro" id="IPR004589">
    <property type="entry name" value="DNA_helicase_ATP-dep_RecQ"/>
</dbReference>
<keyword evidence="2 9" id="KW-0378">Hydrolase</keyword>
<evidence type="ECO:0000256" key="1">
    <source>
        <dbReference type="ARBA" id="ARBA00022741"/>
    </source>
</evidence>
<dbReference type="CDD" id="cd17920">
    <property type="entry name" value="DEXHc_RecQ"/>
    <property type="match status" value="1"/>
</dbReference>
<dbReference type="InterPro" id="IPR001650">
    <property type="entry name" value="Helicase_C-like"/>
</dbReference>
<evidence type="ECO:0000256" key="3">
    <source>
        <dbReference type="ARBA" id="ARBA00022806"/>
    </source>
</evidence>
<name>A0ABW3PPL1_9LACO</name>
<dbReference type="InterPro" id="IPR032284">
    <property type="entry name" value="RecQ_Zn-bd"/>
</dbReference>
<keyword evidence="3 9" id="KW-0347">Helicase</keyword>
<evidence type="ECO:0000256" key="4">
    <source>
        <dbReference type="ARBA" id="ARBA00022840"/>
    </source>
</evidence>
<dbReference type="EMBL" id="JBHTLH010000040">
    <property type="protein sequence ID" value="MFD1125888.1"/>
    <property type="molecule type" value="Genomic_DNA"/>
</dbReference>
<organism evidence="9 10">
    <name type="scientific">Lentilactobacillus raoultii</name>
    <dbReference type="NCBI Taxonomy" id="1987503"/>
    <lineage>
        <taxon>Bacteria</taxon>
        <taxon>Bacillati</taxon>
        <taxon>Bacillota</taxon>
        <taxon>Bacilli</taxon>
        <taxon>Lactobacillales</taxon>
        <taxon>Lactobacillaceae</taxon>
        <taxon>Lentilactobacillus</taxon>
    </lineage>
</organism>
<dbReference type="SUPFAM" id="SSF52540">
    <property type="entry name" value="P-loop containing nucleoside triphosphate hydrolases"/>
    <property type="match status" value="1"/>
</dbReference>
<dbReference type="RefSeq" id="WP_121977443.1">
    <property type="nucleotide sequence ID" value="NZ_JBHTLH010000040.1"/>
</dbReference>
<evidence type="ECO:0000259" key="8">
    <source>
        <dbReference type="PROSITE" id="PS51194"/>
    </source>
</evidence>
<dbReference type="Pfam" id="PF16124">
    <property type="entry name" value="RecQ_Zn_bind"/>
    <property type="match status" value="1"/>
</dbReference>
<dbReference type="InterPro" id="IPR014001">
    <property type="entry name" value="Helicase_ATP-bd"/>
</dbReference>
<dbReference type="PANTHER" id="PTHR13710">
    <property type="entry name" value="DNA HELICASE RECQ FAMILY MEMBER"/>
    <property type="match status" value="1"/>
</dbReference>
<protein>
    <recommendedName>
        <fullName evidence="5">ATP-dependent DNA helicase RecQ</fullName>
    </recommendedName>
    <alternativeName>
        <fullName evidence="6">DNA 3'-5' helicase RecQ</fullName>
    </alternativeName>
</protein>
<dbReference type="PANTHER" id="PTHR13710:SF84">
    <property type="entry name" value="ATP-DEPENDENT DNA HELICASE RECS-RELATED"/>
    <property type="match status" value="1"/>
</dbReference>
<keyword evidence="10" id="KW-1185">Reference proteome</keyword>
<dbReference type="SMART" id="SM00490">
    <property type="entry name" value="HELICc"/>
    <property type="match status" value="1"/>
</dbReference>
<gene>
    <name evidence="9" type="ORF">ACFQ22_11060</name>
</gene>
<dbReference type="NCBIfam" id="TIGR00614">
    <property type="entry name" value="recQ_fam"/>
    <property type="match status" value="1"/>
</dbReference>
<dbReference type="GO" id="GO:0016787">
    <property type="term" value="F:hydrolase activity"/>
    <property type="evidence" value="ECO:0007669"/>
    <property type="project" value="UniProtKB-KW"/>
</dbReference>
<dbReference type="Gene3D" id="3.40.50.300">
    <property type="entry name" value="P-loop containing nucleotide triphosphate hydrolases"/>
    <property type="match status" value="2"/>
</dbReference>
<dbReference type="SMART" id="SM00487">
    <property type="entry name" value="DEXDc"/>
    <property type="match status" value="1"/>
</dbReference>
<dbReference type="PROSITE" id="PS51194">
    <property type="entry name" value="HELICASE_CTER"/>
    <property type="match status" value="1"/>
</dbReference>
<proteinExistence type="predicted"/>
<comment type="caution">
    <text evidence="9">The sequence shown here is derived from an EMBL/GenBank/DDBJ whole genome shotgun (WGS) entry which is preliminary data.</text>
</comment>
<dbReference type="Pfam" id="PF00271">
    <property type="entry name" value="Helicase_C"/>
    <property type="match status" value="1"/>
</dbReference>
<dbReference type="InterPro" id="IPR011545">
    <property type="entry name" value="DEAD/DEAH_box_helicase_dom"/>
</dbReference>
<dbReference type="PROSITE" id="PS51192">
    <property type="entry name" value="HELICASE_ATP_BIND_1"/>
    <property type="match status" value="1"/>
</dbReference>
<evidence type="ECO:0000256" key="6">
    <source>
        <dbReference type="ARBA" id="ARBA00044550"/>
    </source>
</evidence>
<evidence type="ECO:0000256" key="5">
    <source>
        <dbReference type="ARBA" id="ARBA00044535"/>
    </source>
</evidence>
<evidence type="ECO:0000259" key="7">
    <source>
        <dbReference type="PROSITE" id="PS51192"/>
    </source>
</evidence>
<keyword evidence="4" id="KW-0067">ATP-binding</keyword>
<feature type="domain" description="Helicase C-terminal" evidence="8">
    <location>
        <begin position="221"/>
        <end position="368"/>
    </location>
</feature>
<dbReference type="Pfam" id="PF00270">
    <property type="entry name" value="DEAD"/>
    <property type="match status" value="1"/>
</dbReference>
<sequence length="484" mass="56219">MLSLRDQLTKYFGFENFRPGQEKIMKALLANQNVLAILPTGGGKTLLYQLYAAITHQRIVIVSPLISLMQDQVSRLQFLGAKHVVALTSAMDFRERQFILAHLDQFQFIYASPEMLANEKVITRLQQLTVGLLVIDEAHCISEWGPDFRPDYLKLNRVRSMLKNPLTLMMTATATVSTRQDIIRRMGMAANQVKQVILSVNRRNIFLSAKQLADQHEKNNLLIQLIEQLHGAGIIYFSSRSTAETVAEMLNQETTKQVSAYHGGMPNQTRFQIQQQFMQNDIDIICATSAFGMGVNKDDVRYVIHYHLPGNIQNYMQEIGRAGRDGQPALAILLYEPNDQYLQANLIENTYPDNHLVDYLYRHPKEMARQDEFRVLNYYYTNHFSIDQAKSLLQRARQQRIEGLRQMSQYILTTGCRRKMLLAYFDESLSEKSRHDEFCCDFHSNFWLNWQAFNDRYLTPPPVKKHLATPNWQERLQRLFLLKN</sequence>
<dbReference type="Proteomes" id="UP001597156">
    <property type="component" value="Unassembled WGS sequence"/>
</dbReference>
<dbReference type="InterPro" id="IPR027417">
    <property type="entry name" value="P-loop_NTPase"/>
</dbReference>